<evidence type="ECO:0000256" key="5">
    <source>
        <dbReference type="ARBA" id="ARBA00023136"/>
    </source>
</evidence>
<dbReference type="EMBL" id="CAUWAG010000010">
    <property type="protein sequence ID" value="CAJ2508271.1"/>
    <property type="molecule type" value="Genomic_DNA"/>
</dbReference>
<evidence type="ECO:0000256" key="2">
    <source>
        <dbReference type="ARBA" id="ARBA00022692"/>
    </source>
</evidence>
<keyword evidence="4" id="KW-1133">Transmembrane helix</keyword>
<comment type="caution">
    <text evidence="6">The sequence shown here is derived from an EMBL/GenBank/DDBJ whole genome shotgun (WGS) entry which is preliminary data.</text>
</comment>
<evidence type="ECO:0000256" key="1">
    <source>
        <dbReference type="ARBA" id="ARBA00004141"/>
    </source>
</evidence>
<sequence>MEQSDEENRSGNESDYDGWSEYVSGGPRLTTLQHQNPFRWSNTSAHQHLRLDGGVERIILLETARKMLSEGGARAAYRGVTMGLTGMFPYSAIVKRTFELLKTTYVPARVFGGAIRRLRYNHQGPRSVETAASIDRVQAWLISNQPINLNGDSSTLSNSWNISKDGLQRSYLIPQRHCVRFSLSIQRFSLSASCKDLGILGLARQSRP</sequence>
<evidence type="ECO:0000256" key="3">
    <source>
        <dbReference type="ARBA" id="ARBA00022792"/>
    </source>
</evidence>
<dbReference type="InterPro" id="IPR023395">
    <property type="entry name" value="MCP_dom_sf"/>
</dbReference>
<gene>
    <name evidence="6" type="ORF">KHLLAP_LOCUS8739</name>
</gene>
<dbReference type="AlphaFoldDB" id="A0AAI8VNN3"/>
<accession>A0AAI8VNN3</accession>
<reference evidence="6" key="1">
    <citation type="submission" date="2023-10" db="EMBL/GenBank/DDBJ databases">
        <authorList>
            <person name="Hackl T."/>
        </authorList>
    </citation>
    <scope>NUCLEOTIDE SEQUENCE</scope>
</reference>
<keyword evidence="5" id="KW-0472">Membrane</keyword>
<evidence type="ECO:0000313" key="7">
    <source>
        <dbReference type="Proteomes" id="UP001295740"/>
    </source>
</evidence>
<dbReference type="Proteomes" id="UP001295740">
    <property type="component" value="Unassembled WGS sequence"/>
</dbReference>
<evidence type="ECO:0000313" key="6">
    <source>
        <dbReference type="EMBL" id="CAJ2508271.1"/>
    </source>
</evidence>
<keyword evidence="3" id="KW-0999">Mitochondrion inner membrane</keyword>
<keyword evidence="3" id="KW-0496">Mitochondrion</keyword>
<organism evidence="6 7">
    <name type="scientific">Anthostomella pinea</name>
    <dbReference type="NCBI Taxonomy" id="933095"/>
    <lineage>
        <taxon>Eukaryota</taxon>
        <taxon>Fungi</taxon>
        <taxon>Dikarya</taxon>
        <taxon>Ascomycota</taxon>
        <taxon>Pezizomycotina</taxon>
        <taxon>Sordariomycetes</taxon>
        <taxon>Xylariomycetidae</taxon>
        <taxon>Xylariales</taxon>
        <taxon>Xylariaceae</taxon>
        <taxon>Anthostomella</taxon>
    </lineage>
</organism>
<comment type="subcellular location">
    <subcellularLocation>
        <location evidence="1">Membrane</location>
        <topology evidence="1">Multi-pass membrane protein</topology>
    </subcellularLocation>
</comment>
<keyword evidence="2" id="KW-0812">Transmembrane</keyword>
<evidence type="ECO:0000256" key="4">
    <source>
        <dbReference type="ARBA" id="ARBA00022989"/>
    </source>
</evidence>
<dbReference type="GO" id="GO:0016020">
    <property type="term" value="C:membrane"/>
    <property type="evidence" value="ECO:0007669"/>
    <property type="project" value="UniProtKB-SubCell"/>
</dbReference>
<keyword evidence="7" id="KW-1185">Reference proteome</keyword>
<dbReference type="Gene3D" id="1.50.40.10">
    <property type="entry name" value="Mitochondrial carrier domain"/>
    <property type="match status" value="1"/>
</dbReference>
<dbReference type="Pfam" id="PF00153">
    <property type="entry name" value="Mito_carr"/>
    <property type="match status" value="1"/>
</dbReference>
<dbReference type="SUPFAM" id="SSF103506">
    <property type="entry name" value="Mitochondrial carrier"/>
    <property type="match status" value="1"/>
</dbReference>
<dbReference type="InterPro" id="IPR018108">
    <property type="entry name" value="MCP_transmembrane"/>
</dbReference>
<protein>
    <submittedName>
        <fullName evidence="6">Uu.00g094570.m01.CDS01</fullName>
    </submittedName>
</protein>
<proteinExistence type="predicted"/>
<name>A0AAI8VNN3_9PEZI</name>